<dbReference type="OrthoDB" id="9816296at2"/>
<proteinExistence type="predicted"/>
<keyword evidence="4" id="KW-0804">Transcription</keyword>
<keyword evidence="3 5" id="KW-0238">DNA-binding</keyword>
<dbReference type="Gene3D" id="1.10.357.10">
    <property type="entry name" value="Tetracycline Repressor, domain 2"/>
    <property type="match status" value="1"/>
</dbReference>
<dbReference type="RefSeq" id="WP_091319579.1">
    <property type="nucleotide sequence ID" value="NZ_FOSW01000001.1"/>
</dbReference>
<sequence>MPRRVDHEERRAHITAALLRIAGTRGLQAVSMREVAAEAGISLRLVQYYVSDKPTLLRLGLDELAARLDRRIRERAAARGAGLAPRAVLEVVLTSILPVDEASRLDRMAWSAYFAVALTDPALLAGATNHPDALEDWLTTVLVRARDSGDVNSGREPRTEVAALLALTNGLSDSVVGGQRDADAALAILDYQLDRLFDRSTPA</sequence>
<evidence type="ECO:0000256" key="2">
    <source>
        <dbReference type="ARBA" id="ARBA00023015"/>
    </source>
</evidence>
<dbReference type="SUPFAM" id="SSF46689">
    <property type="entry name" value="Homeodomain-like"/>
    <property type="match status" value="1"/>
</dbReference>
<dbReference type="EMBL" id="FOSW01000001">
    <property type="protein sequence ID" value="SFK31500.1"/>
    <property type="molecule type" value="Genomic_DNA"/>
</dbReference>
<feature type="DNA-binding region" description="H-T-H motif" evidence="5">
    <location>
        <begin position="31"/>
        <end position="50"/>
    </location>
</feature>
<gene>
    <name evidence="7" type="ORF">SAMN04488085_10155</name>
</gene>
<dbReference type="InParanoid" id="A0A1I3YI88"/>
<evidence type="ECO:0000256" key="5">
    <source>
        <dbReference type="PROSITE-ProRule" id="PRU00335"/>
    </source>
</evidence>
<organism evidence="7 8">
    <name type="scientific">Geodermatophilus ruber</name>
    <dbReference type="NCBI Taxonomy" id="504800"/>
    <lineage>
        <taxon>Bacteria</taxon>
        <taxon>Bacillati</taxon>
        <taxon>Actinomycetota</taxon>
        <taxon>Actinomycetes</taxon>
        <taxon>Geodermatophilales</taxon>
        <taxon>Geodermatophilaceae</taxon>
        <taxon>Geodermatophilus</taxon>
    </lineage>
</organism>
<dbReference type="InterPro" id="IPR001647">
    <property type="entry name" value="HTH_TetR"/>
</dbReference>
<feature type="domain" description="HTH tetR-type" evidence="6">
    <location>
        <begin position="8"/>
        <end position="68"/>
    </location>
</feature>
<accession>A0A1I3YI88</accession>
<dbReference type="PROSITE" id="PS50977">
    <property type="entry name" value="HTH_TETR_2"/>
    <property type="match status" value="1"/>
</dbReference>
<dbReference type="Pfam" id="PF13977">
    <property type="entry name" value="TetR_C_6"/>
    <property type="match status" value="1"/>
</dbReference>
<keyword evidence="2" id="KW-0805">Transcription regulation</keyword>
<dbReference type="Pfam" id="PF00440">
    <property type="entry name" value="TetR_N"/>
    <property type="match status" value="1"/>
</dbReference>
<evidence type="ECO:0000256" key="1">
    <source>
        <dbReference type="ARBA" id="ARBA00022491"/>
    </source>
</evidence>
<name>A0A1I3YI88_9ACTN</name>
<dbReference type="AlphaFoldDB" id="A0A1I3YI88"/>
<keyword evidence="8" id="KW-1185">Reference proteome</keyword>
<dbReference type="InterPro" id="IPR009057">
    <property type="entry name" value="Homeodomain-like_sf"/>
</dbReference>
<evidence type="ECO:0000259" key="6">
    <source>
        <dbReference type="PROSITE" id="PS50977"/>
    </source>
</evidence>
<evidence type="ECO:0000256" key="3">
    <source>
        <dbReference type="ARBA" id="ARBA00023125"/>
    </source>
</evidence>
<dbReference type="SUPFAM" id="SSF48498">
    <property type="entry name" value="Tetracyclin repressor-like, C-terminal domain"/>
    <property type="match status" value="1"/>
</dbReference>
<dbReference type="InterPro" id="IPR036271">
    <property type="entry name" value="Tet_transcr_reg_TetR-rel_C_sf"/>
</dbReference>
<keyword evidence="1" id="KW-0678">Repressor</keyword>
<dbReference type="STRING" id="504800.SAMN04488085_10155"/>
<evidence type="ECO:0000313" key="7">
    <source>
        <dbReference type="EMBL" id="SFK31500.1"/>
    </source>
</evidence>
<evidence type="ECO:0000313" key="8">
    <source>
        <dbReference type="Proteomes" id="UP000199152"/>
    </source>
</evidence>
<protein>
    <submittedName>
        <fullName evidence="7">Transcriptional regulator, TetR family</fullName>
    </submittedName>
</protein>
<reference evidence="7 8" key="1">
    <citation type="submission" date="2016-10" db="EMBL/GenBank/DDBJ databases">
        <authorList>
            <person name="de Groot N.N."/>
        </authorList>
    </citation>
    <scope>NUCLEOTIDE SEQUENCE [LARGE SCALE GENOMIC DNA]</scope>
    <source>
        <strain evidence="7 8">DSM 45317</strain>
    </source>
</reference>
<dbReference type="InterPro" id="IPR039538">
    <property type="entry name" value="BetI_C"/>
</dbReference>
<evidence type="ECO:0000256" key="4">
    <source>
        <dbReference type="ARBA" id="ARBA00023163"/>
    </source>
</evidence>
<dbReference type="GO" id="GO:0003677">
    <property type="term" value="F:DNA binding"/>
    <property type="evidence" value="ECO:0007669"/>
    <property type="project" value="UniProtKB-UniRule"/>
</dbReference>
<dbReference type="Proteomes" id="UP000199152">
    <property type="component" value="Unassembled WGS sequence"/>
</dbReference>